<evidence type="ECO:0000256" key="3">
    <source>
        <dbReference type="ARBA" id="ARBA00022679"/>
    </source>
</evidence>
<feature type="region of interest" description="Disordered" evidence="12">
    <location>
        <begin position="952"/>
        <end position="971"/>
    </location>
</feature>
<dbReference type="GO" id="GO:0051391">
    <property type="term" value="P:tRNA acetylation"/>
    <property type="evidence" value="ECO:0007669"/>
    <property type="project" value="UniProtKB-UniRule"/>
</dbReference>
<dbReference type="InterPro" id="IPR032672">
    <property type="entry name" value="TmcA/NAT10/Kre33"/>
</dbReference>
<keyword evidence="8 11" id="KW-0012">Acyltransferase</keyword>
<dbReference type="Pfam" id="PF13718">
    <property type="entry name" value="GNAT_acetyltr_2"/>
    <property type="match status" value="1"/>
</dbReference>
<feature type="domain" description="N-acetyltransferase" evidence="13">
    <location>
        <begin position="1076"/>
        <end position="1268"/>
    </location>
</feature>
<dbReference type="CDD" id="cd04301">
    <property type="entry name" value="NAT_SF"/>
    <property type="match status" value="1"/>
</dbReference>
<dbReference type="InterPro" id="IPR013562">
    <property type="entry name" value="TmcA/NAT10_N"/>
</dbReference>
<evidence type="ECO:0000256" key="1">
    <source>
        <dbReference type="ARBA" id="ARBA00004604"/>
    </source>
</evidence>
<feature type="region of interest" description="Disordered" evidence="12">
    <location>
        <begin position="1528"/>
        <end position="1551"/>
    </location>
</feature>
<dbReference type="InterPro" id="IPR033688">
    <property type="entry name" value="NAT10"/>
</dbReference>
<dbReference type="GO" id="GO:1990883">
    <property type="term" value="F:18S rRNA cytidine N-acetyltransferase activity"/>
    <property type="evidence" value="ECO:0007669"/>
    <property type="project" value="TreeGrafter"/>
</dbReference>
<feature type="compositionally biased region" description="Low complexity" evidence="12">
    <location>
        <begin position="958"/>
        <end position="970"/>
    </location>
</feature>
<dbReference type="GO" id="GO:0000049">
    <property type="term" value="F:tRNA binding"/>
    <property type="evidence" value="ECO:0007669"/>
    <property type="project" value="TreeGrafter"/>
</dbReference>
<evidence type="ECO:0000256" key="7">
    <source>
        <dbReference type="ARBA" id="ARBA00023242"/>
    </source>
</evidence>
<comment type="catalytic activity">
    <reaction evidence="9 11">
        <text>a cytidine in 18S rRNA + acetyl-CoA + ATP + H2O = an N(4)-acetylcytidine in 18S rRNA + ADP + phosphate + CoA + H(+)</text>
        <dbReference type="Rhea" id="RHEA:51424"/>
        <dbReference type="Rhea" id="RHEA-COMP:13575"/>
        <dbReference type="Rhea" id="RHEA-COMP:13576"/>
        <dbReference type="ChEBI" id="CHEBI:15377"/>
        <dbReference type="ChEBI" id="CHEBI:15378"/>
        <dbReference type="ChEBI" id="CHEBI:30616"/>
        <dbReference type="ChEBI" id="CHEBI:43474"/>
        <dbReference type="ChEBI" id="CHEBI:57287"/>
        <dbReference type="ChEBI" id="CHEBI:57288"/>
        <dbReference type="ChEBI" id="CHEBI:74900"/>
        <dbReference type="ChEBI" id="CHEBI:82748"/>
        <dbReference type="ChEBI" id="CHEBI:456216"/>
    </reaction>
</comment>
<dbReference type="GO" id="GO:0005524">
    <property type="term" value="F:ATP binding"/>
    <property type="evidence" value="ECO:0007669"/>
    <property type="project" value="UniProtKB-UniRule"/>
</dbReference>
<dbReference type="InterPro" id="IPR027992">
    <property type="entry name" value="tRNA_bind_dom"/>
</dbReference>
<evidence type="ECO:0000259" key="13">
    <source>
        <dbReference type="PROSITE" id="PS51186"/>
    </source>
</evidence>
<evidence type="ECO:0000256" key="5">
    <source>
        <dbReference type="ARBA" id="ARBA00022741"/>
    </source>
</evidence>
<feature type="binding site" evidence="11">
    <location>
        <position position="982"/>
    </location>
    <ligand>
        <name>ATP</name>
        <dbReference type="ChEBI" id="CHEBI:30616"/>
    </ligand>
</feature>
<evidence type="ECO:0000256" key="12">
    <source>
        <dbReference type="SAM" id="MobiDB-lite"/>
    </source>
</evidence>
<evidence type="ECO:0000256" key="2">
    <source>
        <dbReference type="ARBA" id="ARBA00022552"/>
    </source>
</evidence>
<reference evidence="14" key="1">
    <citation type="submission" date="2020-11" db="EMBL/GenBank/DDBJ databases">
        <authorList>
            <person name="Tran Van P."/>
        </authorList>
    </citation>
    <scope>NUCLEOTIDE SEQUENCE</scope>
</reference>
<dbReference type="GO" id="GO:0005730">
    <property type="term" value="C:nucleolus"/>
    <property type="evidence" value="ECO:0007669"/>
    <property type="project" value="UniProtKB-SubCell"/>
</dbReference>
<dbReference type="FunFam" id="3.40.50.11040:FF:000002">
    <property type="entry name" value="RNA cytidine acetyltransferase"/>
    <property type="match status" value="1"/>
</dbReference>
<dbReference type="InterPro" id="IPR027417">
    <property type="entry name" value="P-loop_NTPase"/>
</dbReference>
<comment type="subcellular location">
    <subcellularLocation>
        <location evidence="1 11">Nucleus</location>
        <location evidence="1 11">Nucleolus</location>
    </subcellularLocation>
</comment>
<evidence type="ECO:0000256" key="4">
    <source>
        <dbReference type="ARBA" id="ARBA00022694"/>
    </source>
</evidence>
<keyword evidence="2 11" id="KW-0698">rRNA processing</keyword>
<dbReference type="FunFam" id="3.40.50.300:FF:002218">
    <property type="entry name" value="tRNA(Met) cytidine acetyltransferase TmcA"/>
    <property type="match status" value="1"/>
</dbReference>
<sequence>MEGRSLISAAFFISIIGCCLLDLNFAGNLPEVKQNRRRTPYQRNNNEKSTPSRRQKAVTLPMDFDEEKFGTLYAPSEVEQYVGEGWTFSAIKRIALLRTALNRYDDILDMEKTLFLIVSGQNSLIVSKKKKLMKRFKSAKAKILSAAIPVRRNHSIYGINSTHASGLELDTSSFMGYGSDLYAFFVEVGWILSAVDEGNVVKSKTTFLKDLYLEDEFRESFGWKLDFDARIFHICNRLSSDDGIIMGKKGPHMRVYSVVHKSYPGVLFRKGHPGHDCIAWVGNYVPEAWNDIEGCLEKPFEGSFLTKLNKNQEEDLPSIFISLVVHSRHIAEMMPWYWFLHHVKYPKKNIHLHITMIGNTPEDFDALMTAVDWEFSDTLKEISGEHRADEHSGRWLANHRKAVREDFYLLADSRAHLTSLNTLGHLIALNRSIVAPMLFGEGQLYGSANFFDVYSRRNPFKMPEYDSISKRKHVGIWAVPCLFGVVLVDMSRVNVNIKFNLFYWDVESKNVTFHRVCSSMMKKKLDNRIRVMIENCVSLGHRSFFVIVGDQGRDQVVILHHMLSKAQVKARPSVLWCYKKDLGFCSTRKKKMRQLQKKIQSGKLNVNDEDPFELFVSSTSIRYCYYHETHRILGNTYGMCVLQDFEAVTPNLLARTIETVEGGGMIVLLLKSVSSLKQLYTMTMDVHSRFRTEAHDEIVARFNERFILSLMTCKTCIVLDDKLNILPLSSHVAELKAVTGSSRTSATDPELRSLQESLQDTQPVGVLVNLCKTLDQAKAVLKFIDAISEKSLRATVSLTAARGRGKSASLGVAVAGALAFGYSNIFVTSPSPENLSTFWEFVFKGFDALEYQEHIDYDLVQSTNPEFNKAIIRVNVYRDHRQTIQYIHPTDGVKLGQAELVVIDEAAAIPLPLVKSLLGPYLVFMASTINGYEGTGRSLSLKLLQQLRIQSGSSADKSNQNGGSTGSGQRSLHEVALEESIRYRPGDPVESWLTELLCLNATDPGKLRTFETSSGGCPLPEDCDLYYVNRDTLFCFHKASELFLHRLMSLYVSSHYKNSPNDLQMLSDAPAHHLFCLLPPVKPGKATLPEVLCVIQVCLEGNLSRASVKSGFAQGKKAHGDLIPWTVAQQFNDNQFPQLAGARVVRIATHPDFQNMGYGSKALALLEQYYEGKIAPIDVVETETSQPEDDEDDGLLNEKIGPRDDLPPLLLKLSERQAERLDYLGVSFGATESLVKFWRKAGYIPVYLRQTCNDLTGEHSCIMLKTLKDIEIEDDDSVPGWLSEFWLDFRRRFANLLGSAFRKFEPKMALTILGETNKLRSQSCLETKKQVLTKSQLEIHLSAYDVKRLELYAKNLSDFHLILDLLPTIGRLYFTGFMGDLQLSAVQSAILIGMALEFKSVEEVAGELEIEVSQLLGLFNRIIRKAVTYFNSILENSIIESSELLAEGKAASRVPQMVSTNQSLDDELEEAAKEIVAKQKKGKAKMKSMDLSEFQIKGNDSDWSEALKEGGKSSVVIKTALKRPLITESCMEPSTNKPKSLKMKKMGFKKR</sequence>
<evidence type="ECO:0000256" key="11">
    <source>
        <dbReference type="HAMAP-Rule" id="MF_03211"/>
    </source>
</evidence>
<gene>
    <name evidence="14" type="ORF">NMOB1V02_LOCUS7563</name>
</gene>
<dbReference type="PANTHER" id="PTHR10925:SF5">
    <property type="entry name" value="RNA CYTIDINE ACETYLTRANSFERASE"/>
    <property type="match status" value="1"/>
</dbReference>
<dbReference type="GO" id="GO:0030686">
    <property type="term" value="C:90S preribosome"/>
    <property type="evidence" value="ECO:0007669"/>
    <property type="project" value="TreeGrafter"/>
</dbReference>
<dbReference type="Gene3D" id="3.40.50.300">
    <property type="entry name" value="P-loop containing nucleotide triphosphate hydrolases"/>
    <property type="match status" value="1"/>
</dbReference>
<dbReference type="EMBL" id="OA883882">
    <property type="protein sequence ID" value="CAD7279899.1"/>
    <property type="molecule type" value="Genomic_DNA"/>
</dbReference>
<keyword evidence="7 11" id="KW-0539">Nucleus</keyword>
<evidence type="ECO:0000256" key="6">
    <source>
        <dbReference type="ARBA" id="ARBA00022840"/>
    </source>
</evidence>
<dbReference type="Gene3D" id="3.40.630.30">
    <property type="match status" value="1"/>
</dbReference>
<comment type="function">
    <text evidence="11">RNA cytidine acetyltransferase with specificity toward both 18S rRNA and tRNAs. Catalyzes the formation of N(4)-acetylcytidine (ac4C) in 18S rRNA. Required for early nucleolar cleavages of precursor rRNA at sites A0, A1 and A2 during 18S rRNA synthesis. Catalyzes the formation of ac4C in serine and leucine tRNAs. Requires a tRNA-binding adapter protein for full tRNA acetyltransferase activity but not for 18S rRNA acetylation.</text>
</comment>
<dbReference type="Pfam" id="PF08351">
    <property type="entry name" value="TmcA_N"/>
    <property type="match status" value="1"/>
</dbReference>
<dbReference type="Pfam" id="PF25342">
    <property type="entry name" value="GT_PLOD"/>
    <property type="match status" value="1"/>
</dbReference>
<accession>A0A7R9GEV7</accession>
<keyword evidence="3 11" id="KW-0808">Transferase</keyword>
<dbReference type="InterPro" id="IPR000182">
    <property type="entry name" value="GNAT_dom"/>
</dbReference>
<organism evidence="14">
    <name type="scientific">Notodromas monacha</name>
    <dbReference type="NCBI Taxonomy" id="399045"/>
    <lineage>
        <taxon>Eukaryota</taxon>
        <taxon>Metazoa</taxon>
        <taxon>Ecdysozoa</taxon>
        <taxon>Arthropoda</taxon>
        <taxon>Crustacea</taxon>
        <taxon>Oligostraca</taxon>
        <taxon>Ostracoda</taxon>
        <taxon>Podocopa</taxon>
        <taxon>Podocopida</taxon>
        <taxon>Cypridocopina</taxon>
        <taxon>Cypridoidea</taxon>
        <taxon>Cyprididae</taxon>
        <taxon>Notodromas</taxon>
    </lineage>
</organism>
<evidence type="ECO:0000256" key="9">
    <source>
        <dbReference type="ARBA" id="ARBA00052133"/>
    </source>
</evidence>
<protein>
    <recommendedName>
        <fullName evidence="10 11">RNA cytidine acetyltransferase</fullName>
        <ecNumber evidence="11">2.3.1.-</ecNumber>
    </recommendedName>
    <alternativeName>
        <fullName evidence="11">18S rRNA cytosine acetyltransferase</fullName>
    </alternativeName>
</protein>
<feature type="region of interest" description="Disordered" evidence="12">
    <location>
        <begin position="36"/>
        <end position="55"/>
    </location>
</feature>
<dbReference type="PROSITE" id="PS51257">
    <property type="entry name" value="PROKAR_LIPOPROTEIN"/>
    <property type="match status" value="1"/>
</dbReference>
<dbReference type="Pfam" id="PF13725">
    <property type="entry name" value="tRNA_bind_2"/>
    <property type="match status" value="1"/>
</dbReference>
<comment type="catalytic activity">
    <reaction evidence="11">
        <text>a cytidine in tRNA + acetyl-CoA + ATP + H2O = an N(4)-acetylcytidine in tRNA + ADP + phosphate + CoA + H(+)</text>
        <dbReference type="Rhea" id="RHEA:53876"/>
        <dbReference type="Rhea" id="RHEA-COMP:13670"/>
        <dbReference type="Rhea" id="RHEA-COMP:13671"/>
        <dbReference type="ChEBI" id="CHEBI:15377"/>
        <dbReference type="ChEBI" id="CHEBI:15378"/>
        <dbReference type="ChEBI" id="CHEBI:30616"/>
        <dbReference type="ChEBI" id="CHEBI:43474"/>
        <dbReference type="ChEBI" id="CHEBI:57287"/>
        <dbReference type="ChEBI" id="CHEBI:57288"/>
        <dbReference type="ChEBI" id="CHEBI:74900"/>
        <dbReference type="ChEBI" id="CHEBI:82748"/>
        <dbReference type="ChEBI" id="CHEBI:456216"/>
    </reaction>
</comment>
<evidence type="ECO:0000256" key="10">
    <source>
        <dbReference type="ARBA" id="ARBA00068357"/>
    </source>
</evidence>
<dbReference type="InterPro" id="IPR007807">
    <property type="entry name" value="TcmA/NAT10_helicase"/>
</dbReference>
<name>A0A7R9GEV7_9CRUS</name>
<feature type="compositionally biased region" description="Basic residues" evidence="12">
    <location>
        <begin position="1539"/>
        <end position="1551"/>
    </location>
</feature>
<dbReference type="EC" id="2.3.1.-" evidence="11"/>
<dbReference type="GO" id="GO:1904812">
    <property type="term" value="P:rRNA acetylation involved in maturation of SSU-rRNA"/>
    <property type="evidence" value="ECO:0007669"/>
    <property type="project" value="InterPro"/>
</dbReference>
<feature type="binding site" evidence="11">
    <location>
        <position position="1240"/>
    </location>
    <ligand>
        <name>acetyl-CoA</name>
        <dbReference type="ChEBI" id="CHEBI:57288"/>
    </ligand>
</feature>
<evidence type="ECO:0000256" key="8">
    <source>
        <dbReference type="ARBA" id="ARBA00023315"/>
    </source>
</evidence>
<proteinExistence type="inferred from homology"/>
<keyword evidence="5 11" id="KW-0547">Nucleotide-binding</keyword>
<comment type="similarity">
    <text evidence="11">Belongs to the RNA cytidine acetyltransferase family. NAT10 subfamily.</text>
</comment>
<dbReference type="OrthoDB" id="10067491at2759"/>
<dbReference type="HAMAP" id="MF_03211">
    <property type="entry name" value="RNA_acetyltr_Nat10"/>
    <property type="match status" value="1"/>
</dbReference>
<dbReference type="Pfam" id="PF05127">
    <property type="entry name" value="NAT10_TcmA_helicase"/>
    <property type="match status" value="1"/>
</dbReference>
<keyword evidence="6 11" id="KW-0067">ATP-binding</keyword>
<dbReference type="EMBL" id="CAJPEX010001845">
    <property type="protein sequence ID" value="CAG0920051.1"/>
    <property type="molecule type" value="Genomic_DNA"/>
</dbReference>
<dbReference type="PROSITE" id="PS51186">
    <property type="entry name" value="GNAT"/>
    <property type="match status" value="1"/>
</dbReference>
<feature type="binding site" evidence="11">
    <location>
        <begin position="1147"/>
        <end position="1149"/>
    </location>
    <ligand>
        <name>acetyl-CoA</name>
        <dbReference type="ChEBI" id="CHEBI:57288"/>
    </ligand>
</feature>
<keyword evidence="15" id="KW-1185">Reference proteome</keyword>
<feature type="binding site" evidence="11">
    <location>
        <begin position="803"/>
        <end position="812"/>
    </location>
    <ligand>
        <name>ATP</name>
        <dbReference type="ChEBI" id="CHEBI:30616"/>
    </ligand>
</feature>
<dbReference type="Gene3D" id="3.40.50.11040">
    <property type="match status" value="1"/>
</dbReference>
<evidence type="ECO:0000313" key="14">
    <source>
        <dbReference type="EMBL" id="CAD7279899.1"/>
    </source>
</evidence>
<dbReference type="InterPro" id="IPR057589">
    <property type="entry name" value="GT_PLOD"/>
</dbReference>
<keyword evidence="4 11" id="KW-0819">tRNA processing</keyword>
<feature type="binding site" evidence="11">
    <location>
        <begin position="1154"/>
        <end position="1160"/>
    </location>
    <ligand>
        <name>acetyl-CoA</name>
        <dbReference type="ChEBI" id="CHEBI:57288"/>
    </ligand>
</feature>
<dbReference type="Proteomes" id="UP000678499">
    <property type="component" value="Unassembled WGS sequence"/>
</dbReference>
<evidence type="ECO:0000313" key="15">
    <source>
        <dbReference type="Proteomes" id="UP000678499"/>
    </source>
</evidence>
<dbReference type="PANTHER" id="PTHR10925">
    <property type="entry name" value="N-ACETYLTRANSFERASE 10"/>
    <property type="match status" value="1"/>
</dbReference>